<evidence type="ECO:0000256" key="5">
    <source>
        <dbReference type="PROSITE-ProRule" id="PRU00339"/>
    </source>
</evidence>
<dbReference type="EMBL" id="AFYH01061585">
    <property type="status" value="NOT_ANNOTATED_CDS"/>
    <property type="molecule type" value="Genomic_DNA"/>
</dbReference>
<dbReference type="InterPro" id="IPR011990">
    <property type="entry name" value="TPR-like_helical_dom_sf"/>
</dbReference>
<reference evidence="9" key="2">
    <citation type="submission" date="2025-08" db="UniProtKB">
        <authorList>
            <consortium name="Ensembl"/>
        </authorList>
    </citation>
    <scope>IDENTIFICATION</scope>
</reference>
<proteinExistence type="inferred from homology"/>
<dbReference type="OMA" id="NFTPDRP"/>
<dbReference type="AlphaFoldDB" id="H3B266"/>
<reference evidence="10" key="1">
    <citation type="submission" date="2011-08" db="EMBL/GenBank/DDBJ databases">
        <title>The draft genome of Latimeria chalumnae.</title>
        <authorList>
            <person name="Di Palma F."/>
            <person name="Alfoldi J."/>
            <person name="Johnson J."/>
            <person name="Berlin A."/>
            <person name="Gnerre S."/>
            <person name="Jaffe D."/>
            <person name="MacCallum I."/>
            <person name="Young S."/>
            <person name="Walker B.J."/>
            <person name="Lander E."/>
            <person name="Lindblad-Toh K."/>
        </authorList>
    </citation>
    <scope>NUCLEOTIDE SEQUENCE [LARGE SCALE GENOMIC DNA]</scope>
    <source>
        <strain evidence="10">Wild caught</strain>
    </source>
</reference>
<dbReference type="EMBL" id="AFYH01061586">
    <property type="status" value="NOT_ANNOTATED_CDS"/>
    <property type="molecule type" value="Genomic_DNA"/>
</dbReference>
<dbReference type="PROSITE" id="PS50005">
    <property type="entry name" value="TPR"/>
    <property type="match status" value="4"/>
</dbReference>
<protein>
    <recommendedName>
        <fullName evidence="4">RNA polymerase II-associated protein 3</fullName>
    </recommendedName>
</protein>
<evidence type="ECO:0000313" key="10">
    <source>
        <dbReference type="Proteomes" id="UP000008672"/>
    </source>
</evidence>
<feature type="compositionally biased region" description="Polar residues" evidence="7">
    <location>
        <begin position="458"/>
        <end position="474"/>
    </location>
</feature>
<evidence type="ECO:0000256" key="1">
    <source>
        <dbReference type="ARBA" id="ARBA00022737"/>
    </source>
</evidence>
<dbReference type="EMBL" id="AFYH01061583">
    <property type="status" value="NOT_ANNOTATED_CDS"/>
    <property type="molecule type" value="Genomic_DNA"/>
</dbReference>
<evidence type="ECO:0000256" key="4">
    <source>
        <dbReference type="ARBA" id="ARBA00040133"/>
    </source>
</evidence>
<dbReference type="Pfam" id="PF13432">
    <property type="entry name" value="TPR_16"/>
    <property type="match status" value="1"/>
</dbReference>
<feature type="repeat" description="TPR" evidence="5">
    <location>
        <begin position="116"/>
        <end position="149"/>
    </location>
</feature>
<dbReference type="InParanoid" id="H3B266"/>
<dbReference type="EMBL" id="AFYH01061589">
    <property type="status" value="NOT_ANNOTATED_CDS"/>
    <property type="molecule type" value="Genomic_DNA"/>
</dbReference>
<dbReference type="Gene3D" id="1.25.40.10">
    <property type="entry name" value="Tetratricopeptide repeat domain"/>
    <property type="match status" value="2"/>
</dbReference>
<dbReference type="SUPFAM" id="SSF48452">
    <property type="entry name" value="TPR-like"/>
    <property type="match status" value="2"/>
</dbReference>
<gene>
    <name evidence="9" type="primary">RPAP3</name>
</gene>
<evidence type="ECO:0000256" key="2">
    <source>
        <dbReference type="ARBA" id="ARBA00022803"/>
    </source>
</evidence>
<evidence type="ECO:0000256" key="7">
    <source>
        <dbReference type="SAM" id="MobiDB-lite"/>
    </source>
</evidence>
<dbReference type="STRING" id="7897.ENSLACP00000015987"/>
<evidence type="ECO:0000313" key="9">
    <source>
        <dbReference type="Ensembl" id="ENSLACP00000015987.1"/>
    </source>
</evidence>
<dbReference type="Pfam" id="PF13181">
    <property type="entry name" value="TPR_8"/>
    <property type="match status" value="1"/>
</dbReference>
<accession>H3B266</accession>
<dbReference type="Ensembl" id="ENSLACT00000016098.1">
    <property type="protein sequence ID" value="ENSLACP00000015987.1"/>
    <property type="gene ID" value="ENSLACG00000014077.1"/>
</dbReference>
<evidence type="ECO:0000256" key="3">
    <source>
        <dbReference type="ARBA" id="ARBA00038275"/>
    </source>
</evidence>
<feature type="coiled-coil region" evidence="6">
    <location>
        <begin position="14"/>
        <end position="48"/>
    </location>
</feature>
<keyword evidence="1" id="KW-0677">Repeat</keyword>
<feature type="coiled-coil region" evidence="6">
    <location>
        <begin position="242"/>
        <end position="272"/>
    </location>
</feature>
<dbReference type="HOGENOM" id="CLU_023272_1_0_1"/>
<dbReference type="SMART" id="SM00028">
    <property type="entry name" value="TPR"/>
    <property type="match status" value="6"/>
</dbReference>
<keyword evidence="2 5" id="KW-0802">TPR repeat</keyword>
<evidence type="ECO:0000259" key="8">
    <source>
        <dbReference type="Pfam" id="PF13877"/>
    </source>
</evidence>
<dbReference type="InterPro" id="IPR051966">
    <property type="entry name" value="RPAP3"/>
</dbReference>
<dbReference type="InterPro" id="IPR019734">
    <property type="entry name" value="TPR_rpt"/>
</dbReference>
<evidence type="ECO:0000256" key="6">
    <source>
        <dbReference type="SAM" id="Coils"/>
    </source>
</evidence>
<keyword evidence="6" id="KW-0175">Coiled coil</keyword>
<feature type="region of interest" description="Disordered" evidence="7">
    <location>
        <begin position="458"/>
        <end position="478"/>
    </location>
</feature>
<dbReference type="GO" id="GO:0101031">
    <property type="term" value="C:protein folding chaperone complex"/>
    <property type="evidence" value="ECO:0007669"/>
    <property type="project" value="TreeGrafter"/>
</dbReference>
<dbReference type="EMBL" id="AFYH01061584">
    <property type="status" value="NOT_ANNOTATED_CDS"/>
    <property type="molecule type" value="Genomic_DNA"/>
</dbReference>
<dbReference type="Bgee" id="ENSLACG00000014077">
    <property type="expression patterns" value="Expressed in chordate pharynx and 6 other cell types or tissues"/>
</dbReference>
<dbReference type="PROSITE" id="PS50293">
    <property type="entry name" value="TPR_REGION"/>
    <property type="match status" value="1"/>
</dbReference>
<dbReference type="eggNOG" id="KOG4648">
    <property type="taxonomic scope" value="Eukaryota"/>
</dbReference>
<dbReference type="EMBL" id="AFYH01061587">
    <property type="status" value="NOT_ANNOTATED_CDS"/>
    <property type="molecule type" value="Genomic_DNA"/>
</dbReference>
<dbReference type="PANTHER" id="PTHR46423">
    <property type="entry name" value="RNA POLYMERASE II-ASSOCIATED PROTEIN 3"/>
    <property type="match status" value="1"/>
</dbReference>
<feature type="repeat" description="TPR" evidence="5">
    <location>
        <begin position="268"/>
        <end position="301"/>
    </location>
</feature>
<comment type="similarity">
    <text evidence="3">Belongs to the RPAP3 family.</text>
</comment>
<dbReference type="EMBL" id="AFYH01061588">
    <property type="status" value="NOT_ANNOTATED_CDS"/>
    <property type="molecule type" value="Genomic_DNA"/>
</dbReference>
<sequence length="658" mass="75472">MSSPNKALELQLQVRQNAEELQDFMRELESWEANIKQKDEELKKQREAVIETVIHLRRSESSYKKKSKNRETVNRNRNEQKMPSRIRSYDYKAWDKFDVVSQPEKWREVDFYIHPSFSFSLQGNDFFKQGKFDDAIECYTRAMSADPYSPVIPTNRASAFFRKKKYSVAESDCNLAIALDKSYVQAYTRRGAARFALGKLEEAKKDYEKVQELDPENFESVTELRKINEILLSKNLPEEKKIDQLNKEPSLKEEEKKQIEEQQLKQQAISQKDLGNGYFKEGKYEAAIECYSRGIAADGTNALLPANRAMAYLKLQKYEEAEQDCTQAIALDGTYSKAYARRGAARVALKKLTEAKADFEMVLKLEPGNKQAVNELTKIKKELVARGLLTEEPSLDPEFMKTEQRKLVKPIDKPVHLRSAKPLRRIVIEEIGDERQVNIVPTTAEALLMAEKTSPLTTFSPPTVKQNKPSQNETVPIPDAPSAKVLKIEEMNDAPANSSVQKLSYFQRFNERTSVQIVEDPAVTSTSIVSSLSIPAVPANSFQLEADFRKLKDYPDMMYQYLKKWAISLLLYLTKFKKNLQTVAESMKKIMDSHFIKNEEPSLILEILRSLSEVKRFDMAVMFMSSAEKNVVQDLFCLIQELGIEEASITALKKRYGI</sequence>
<dbReference type="InterPro" id="IPR025986">
    <property type="entry name" value="RPAP3-like_C"/>
</dbReference>
<feature type="repeat" description="TPR" evidence="5">
    <location>
        <begin position="336"/>
        <end position="369"/>
    </location>
</feature>
<dbReference type="Pfam" id="PF13877">
    <property type="entry name" value="RPAP3_C"/>
    <property type="match status" value="1"/>
</dbReference>
<reference evidence="9" key="3">
    <citation type="submission" date="2025-09" db="UniProtKB">
        <authorList>
            <consortium name="Ensembl"/>
        </authorList>
    </citation>
    <scope>IDENTIFICATION</scope>
</reference>
<feature type="repeat" description="TPR" evidence="5">
    <location>
        <begin position="184"/>
        <end position="217"/>
    </location>
</feature>
<dbReference type="PANTHER" id="PTHR46423:SF1">
    <property type="entry name" value="RNA POLYMERASE II-ASSOCIATED PROTEIN 3"/>
    <property type="match status" value="1"/>
</dbReference>
<dbReference type="FunFam" id="1.25.40.10:FF:000057">
    <property type="entry name" value="RNA polymerase II associated protein 3"/>
    <property type="match status" value="1"/>
</dbReference>
<dbReference type="Pfam" id="PF00515">
    <property type="entry name" value="TPR_1"/>
    <property type="match status" value="2"/>
</dbReference>
<dbReference type="FunCoup" id="H3B266">
    <property type="interactions" value="1322"/>
</dbReference>
<organism evidence="9 10">
    <name type="scientific">Latimeria chalumnae</name>
    <name type="common">Coelacanth</name>
    <dbReference type="NCBI Taxonomy" id="7897"/>
    <lineage>
        <taxon>Eukaryota</taxon>
        <taxon>Metazoa</taxon>
        <taxon>Chordata</taxon>
        <taxon>Craniata</taxon>
        <taxon>Vertebrata</taxon>
        <taxon>Euteleostomi</taxon>
        <taxon>Coelacanthiformes</taxon>
        <taxon>Coelacanthidae</taxon>
        <taxon>Latimeria</taxon>
    </lineage>
</organism>
<keyword evidence="10" id="KW-1185">Reference proteome</keyword>
<dbReference type="EMBL" id="AFYH01061590">
    <property type="status" value="NOT_ANNOTATED_CDS"/>
    <property type="molecule type" value="Genomic_DNA"/>
</dbReference>
<dbReference type="GeneTree" id="ENSGT00940000156749"/>
<feature type="domain" description="RNA-polymerase II-associated protein 3-like C-terminal" evidence="8">
    <location>
        <begin position="538"/>
        <end position="629"/>
    </location>
</feature>
<dbReference type="Proteomes" id="UP000008672">
    <property type="component" value="Unassembled WGS sequence"/>
</dbReference>
<name>H3B266_LATCH</name>